<organism evidence="2 3">
    <name type="scientific">Candidatus Gottesmanbacteria bacterium RBG_13_37_7</name>
    <dbReference type="NCBI Taxonomy" id="1798369"/>
    <lineage>
        <taxon>Bacteria</taxon>
        <taxon>Candidatus Gottesmaniibacteriota</taxon>
    </lineage>
</organism>
<reference evidence="2 3" key="1">
    <citation type="journal article" date="2016" name="Nat. Commun.">
        <title>Thousands of microbial genomes shed light on interconnected biogeochemical processes in an aquifer system.</title>
        <authorList>
            <person name="Anantharaman K."/>
            <person name="Brown C.T."/>
            <person name="Hug L.A."/>
            <person name="Sharon I."/>
            <person name="Castelle C.J."/>
            <person name="Probst A.J."/>
            <person name="Thomas B.C."/>
            <person name="Singh A."/>
            <person name="Wilkins M.J."/>
            <person name="Karaoz U."/>
            <person name="Brodie E.L."/>
            <person name="Williams K.H."/>
            <person name="Hubbard S.S."/>
            <person name="Banfield J.F."/>
        </authorList>
    </citation>
    <scope>NUCLEOTIDE SEQUENCE [LARGE SCALE GENOMIC DNA]</scope>
</reference>
<feature type="transmembrane region" description="Helical" evidence="1">
    <location>
        <begin position="9"/>
        <end position="28"/>
    </location>
</feature>
<evidence type="ECO:0000313" key="3">
    <source>
        <dbReference type="Proteomes" id="UP000178230"/>
    </source>
</evidence>
<comment type="caution">
    <text evidence="2">The sequence shown here is derived from an EMBL/GenBank/DDBJ whole genome shotgun (WGS) entry which is preliminary data.</text>
</comment>
<keyword evidence="1" id="KW-0812">Transmembrane</keyword>
<gene>
    <name evidence="2" type="ORF">A2Y99_02580</name>
</gene>
<sequence length="180" mass="19995">MAKTNSNNFNFMFILIILIVMILAAFLFNSCKNSSVNNSKIENINLSEESKSSETTTQTTTTIETATETTIKDTPDSTTETALTETTTTTSDTKQIIEVTVKGGYYPQEIKAKAEVSTILRLKSVGAIGCERTLIFPQFNISNILPEYGITDFNLDTRNKGAEIIGVCSMEMYYFKITFN</sequence>
<protein>
    <recommendedName>
        <fullName evidence="4">EfeO-type cupredoxin-like domain-containing protein</fullName>
    </recommendedName>
</protein>
<dbReference type="EMBL" id="MFIY01000003">
    <property type="protein sequence ID" value="OGG00576.1"/>
    <property type="molecule type" value="Genomic_DNA"/>
</dbReference>
<dbReference type="Gene3D" id="2.60.40.420">
    <property type="entry name" value="Cupredoxins - blue copper proteins"/>
    <property type="match status" value="1"/>
</dbReference>
<dbReference type="Proteomes" id="UP000178230">
    <property type="component" value="Unassembled WGS sequence"/>
</dbReference>
<dbReference type="AlphaFoldDB" id="A0A1F5YK87"/>
<keyword evidence="1" id="KW-0472">Membrane</keyword>
<evidence type="ECO:0000313" key="2">
    <source>
        <dbReference type="EMBL" id="OGG00576.1"/>
    </source>
</evidence>
<accession>A0A1F5YK87</accession>
<name>A0A1F5YK87_9BACT</name>
<evidence type="ECO:0008006" key="4">
    <source>
        <dbReference type="Google" id="ProtNLM"/>
    </source>
</evidence>
<evidence type="ECO:0000256" key="1">
    <source>
        <dbReference type="SAM" id="Phobius"/>
    </source>
</evidence>
<keyword evidence="1" id="KW-1133">Transmembrane helix</keyword>
<proteinExistence type="predicted"/>
<dbReference type="InterPro" id="IPR008972">
    <property type="entry name" value="Cupredoxin"/>
</dbReference>